<dbReference type="InterPro" id="IPR000182">
    <property type="entry name" value="GNAT_dom"/>
</dbReference>
<evidence type="ECO:0000259" key="1">
    <source>
        <dbReference type="PROSITE" id="PS51186"/>
    </source>
</evidence>
<keyword evidence="4" id="KW-1185">Reference proteome</keyword>
<dbReference type="SUPFAM" id="SSF55729">
    <property type="entry name" value="Acyl-CoA N-acyltransferases (Nat)"/>
    <property type="match status" value="1"/>
</dbReference>
<dbReference type="RefSeq" id="WP_067482280.1">
    <property type="nucleotide sequence ID" value="NZ_BJUG01000002.1"/>
</dbReference>
<dbReference type="GO" id="GO:0016747">
    <property type="term" value="F:acyltransferase activity, transferring groups other than amino-acyl groups"/>
    <property type="evidence" value="ECO:0007669"/>
    <property type="project" value="InterPro"/>
</dbReference>
<evidence type="ECO:0000313" key="5">
    <source>
        <dbReference type="Proteomes" id="UP000321361"/>
    </source>
</evidence>
<dbReference type="GeneID" id="77487408"/>
<reference evidence="2 5" key="2">
    <citation type="submission" date="2019-07" db="EMBL/GenBank/DDBJ databases">
        <title>Whole genome shotgun sequence of Enterococcus thailandicus NBRC 101867.</title>
        <authorList>
            <person name="Hosoyama A."/>
            <person name="Uohara A."/>
            <person name="Ohji S."/>
            <person name="Ichikawa N."/>
        </authorList>
    </citation>
    <scope>NUCLEOTIDE SEQUENCE [LARGE SCALE GENOMIC DNA]</scope>
    <source>
        <strain evidence="2 5">NBRC 101867</strain>
    </source>
</reference>
<dbReference type="Pfam" id="PF13673">
    <property type="entry name" value="Acetyltransf_10"/>
    <property type="match status" value="1"/>
</dbReference>
<accession>A0A179ETJ0</accession>
<evidence type="ECO:0000313" key="3">
    <source>
        <dbReference type="EMBL" id="OAQ56527.1"/>
    </source>
</evidence>
<evidence type="ECO:0000313" key="2">
    <source>
        <dbReference type="EMBL" id="GEK36112.1"/>
    </source>
</evidence>
<dbReference type="PROSITE" id="PS51186">
    <property type="entry name" value="GNAT"/>
    <property type="match status" value="1"/>
</dbReference>
<reference evidence="3 4" key="1">
    <citation type="submission" date="2016-04" db="EMBL/GenBank/DDBJ databases">
        <title>Draft genome of an Enterococcus thailandicus strain isolated from bovine feces.</title>
        <authorList>
            <person name="Beukers A.G."/>
            <person name="Zaheer R."/>
            <person name="Goji N."/>
            <person name="Cook S.R."/>
            <person name="Amoako K."/>
            <person name="Chaves A.V."/>
            <person name="Ward M.P."/>
            <person name="Mcallister T.A."/>
        </authorList>
    </citation>
    <scope>NUCLEOTIDE SEQUENCE [LARGE SCALE GENOMIC DNA]</scope>
    <source>
        <strain evidence="3 4">F0711D 46</strain>
    </source>
</reference>
<dbReference type="Gene3D" id="3.40.630.30">
    <property type="match status" value="1"/>
</dbReference>
<name>A0A179ETJ0_ENTTH</name>
<dbReference type="CDD" id="cd04301">
    <property type="entry name" value="NAT_SF"/>
    <property type="match status" value="1"/>
</dbReference>
<sequence>MNDFFGNETWIQAASFALRYEVFVLEQHIPPEWEFDALDTSQRNYFLLLDDLIPVATLRYQLKSETCFQPDRFCVAKPYRKKGIGRSLLFKAEQVAKNNGCRLSYLVAELTAQSFYERCGYVSCTPPFEEDGILCVGMEKIL</sequence>
<gene>
    <name evidence="2" type="primary">elaA</name>
    <name evidence="3" type="ORF">A6E74_03705</name>
    <name evidence="2" type="ORF">ETH01_03990</name>
</gene>
<dbReference type="PATRIC" id="fig|417368.6.peg.349"/>
<dbReference type="AlphaFoldDB" id="A0A179ETJ0"/>
<dbReference type="Proteomes" id="UP000078516">
    <property type="component" value="Unassembled WGS sequence"/>
</dbReference>
<dbReference type="KEGG" id="eth:CK496_07115"/>
<proteinExistence type="predicted"/>
<keyword evidence="3" id="KW-0808">Transferase</keyword>
<protein>
    <submittedName>
        <fullName evidence="2 3">Acetyltransferase</fullName>
    </submittedName>
</protein>
<dbReference type="EMBL" id="BJUG01000002">
    <property type="protein sequence ID" value="GEK36112.1"/>
    <property type="molecule type" value="Genomic_DNA"/>
</dbReference>
<comment type="caution">
    <text evidence="3">The sequence shown here is derived from an EMBL/GenBank/DDBJ whole genome shotgun (WGS) entry which is preliminary data.</text>
</comment>
<dbReference type="OrthoDB" id="9796171at2"/>
<organism evidence="3 4">
    <name type="scientific">Enterococcus thailandicus</name>
    <dbReference type="NCBI Taxonomy" id="417368"/>
    <lineage>
        <taxon>Bacteria</taxon>
        <taxon>Bacillati</taxon>
        <taxon>Bacillota</taxon>
        <taxon>Bacilli</taxon>
        <taxon>Lactobacillales</taxon>
        <taxon>Enterococcaceae</taxon>
        <taxon>Enterococcus</taxon>
    </lineage>
</organism>
<feature type="domain" description="N-acetyltransferase" evidence="1">
    <location>
        <begin position="2"/>
        <end position="142"/>
    </location>
</feature>
<dbReference type="InterPro" id="IPR016181">
    <property type="entry name" value="Acyl_CoA_acyltransferase"/>
</dbReference>
<dbReference type="EMBL" id="LWMN01000010">
    <property type="protein sequence ID" value="OAQ56527.1"/>
    <property type="molecule type" value="Genomic_DNA"/>
</dbReference>
<evidence type="ECO:0000313" key="4">
    <source>
        <dbReference type="Proteomes" id="UP000078516"/>
    </source>
</evidence>
<dbReference type="Proteomes" id="UP000321361">
    <property type="component" value="Unassembled WGS sequence"/>
</dbReference>